<proteinExistence type="predicted"/>
<gene>
    <name evidence="2" type="ORF">EJ02DRAFT_461679</name>
</gene>
<evidence type="ECO:0000313" key="2">
    <source>
        <dbReference type="EMBL" id="KAF1947492.1"/>
    </source>
</evidence>
<accession>A0A6A5T6M5</accession>
<evidence type="ECO:0000256" key="1">
    <source>
        <dbReference type="SAM" id="MobiDB-lite"/>
    </source>
</evidence>
<reference evidence="2" key="1">
    <citation type="journal article" date="2020" name="Stud. Mycol.">
        <title>101 Dothideomycetes genomes: a test case for predicting lifestyles and emergence of pathogens.</title>
        <authorList>
            <person name="Haridas S."/>
            <person name="Albert R."/>
            <person name="Binder M."/>
            <person name="Bloem J."/>
            <person name="Labutti K."/>
            <person name="Salamov A."/>
            <person name="Andreopoulos B."/>
            <person name="Baker S."/>
            <person name="Barry K."/>
            <person name="Bills G."/>
            <person name="Bluhm B."/>
            <person name="Cannon C."/>
            <person name="Castanera R."/>
            <person name="Culley D."/>
            <person name="Daum C."/>
            <person name="Ezra D."/>
            <person name="Gonzalez J."/>
            <person name="Henrissat B."/>
            <person name="Kuo A."/>
            <person name="Liang C."/>
            <person name="Lipzen A."/>
            <person name="Lutzoni F."/>
            <person name="Magnuson J."/>
            <person name="Mondo S."/>
            <person name="Nolan M."/>
            <person name="Ohm R."/>
            <person name="Pangilinan J."/>
            <person name="Park H.-J."/>
            <person name="Ramirez L."/>
            <person name="Alfaro M."/>
            <person name="Sun H."/>
            <person name="Tritt A."/>
            <person name="Yoshinaga Y."/>
            <person name="Zwiers L.-H."/>
            <person name="Turgeon B."/>
            <person name="Goodwin S."/>
            <person name="Spatafora J."/>
            <person name="Crous P."/>
            <person name="Grigoriev I."/>
        </authorList>
    </citation>
    <scope>NUCLEOTIDE SEQUENCE</scope>
    <source>
        <strain evidence="2">CBS 161.51</strain>
    </source>
</reference>
<dbReference type="EMBL" id="ML975998">
    <property type="protein sequence ID" value="KAF1947492.1"/>
    <property type="molecule type" value="Genomic_DNA"/>
</dbReference>
<keyword evidence="3" id="KW-1185">Reference proteome</keyword>
<dbReference type="OrthoDB" id="3743937at2759"/>
<sequence length="527" mass="57858">MGGVVGIVEKGAHIPPAYATVPSTSGTLADLDMTGERTTVSILQRLPDGPGVNHGARMRPHDIVYGPVVNLRGGQYIAQRAVRAIDGVEPLPACVKPHPTTGEYTTVETRYRAYWEQELRTAGPDDAALLGLIDGLWNARTALARDVERLEHLCLRLGPFSGRQPPGGLRQGDTADESSPTKMYVEYGALLEKLMPREVHLNLNTSEVIDSIGEDLQHEARMFSLLSPIEEEQRARSAEESWSGMTEVHTTERRRTLAEDLLRRHRLSRFVDSGVYRHYVSAVNYSVRQPASPLSAQDSFAHRARIPVRALETPSRIPTRMNSWSIVSNRYGPNLDAPITPSRWQPGLSPFRSPDAEVSSMRLSWYDGSPRGANAESMLDPEAVLQSTSEAGSDIVTSLVFGLRNRIPPSPTANPHQSVIGSGCSSVRPASIFDLDALMHTLQVHEPSLEQPLGPEEMHERRATHEAFLEELQRLNLGPQAQADATRLFPRSHRPVRIPASPPPTGPASYCSAGSFSIDADERAKGL</sequence>
<dbReference type="AlphaFoldDB" id="A0A6A5T6M5"/>
<organism evidence="2 3">
    <name type="scientific">Clathrospora elynae</name>
    <dbReference type="NCBI Taxonomy" id="706981"/>
    <lineage>
        <taxon>Eukaryota</taxon>
        <taxon>Fungi</taxon>
        <taxon>Dikarya</taxon>
        <taxon>Ascomycota</taxon>
        <taxon>Pezizomycotina</taxon>
        <taxon>Dothideomycetes</taxon>
        <taxon>Pleosporomycetidae</taxon>
        <taxon>Pleosporales</taxon>
        <taxon>Diademaceae</taxon>
        <taxon>Clathrospora</taxon>
    </lineage>
</organism>
<evidence type="ECO:0000313" key="3">
    <source>
        <dbReference type="Proteomes" id="UP000800038"/>
    </source>
</evidence>
<protein>
    <submittedName>
        <fullName evidence="2">Uncharacterized protein</fullName>
    </submittedName>
</protein>
<feature type="region of interest" description="Disordered" evidence="1">
    <location>
        <begin position="494"/>
        <end position="514"/>
    </location>
</feature>
<name>A0A6A5T6M5_9PLEO</name>
<dbReference type="Proteomes" id="UP000800038">
    <property type="component" value="Unassembled WGS sequence"/>
</dbReference>